<evidence type="ECO:0000313" key="1">
    <source>
        <dbReference type="EMBL" id="GFQ97806.1"/>
    </source>
</evidence>
<dbReference type="EMBL" id="BMAO01024795">
    <property type="protein sequence ID" value="GFQ97806.1"/>
    <property type="molecule type" value="Genomic_DNA"/>
</dbReference>
<dbReference type="AlphaFoldDB" id="A0A8X6L703"/>
<dbReference type="OrthoDB" id="10426661at2759"/>
<keyword evidence="2" id="KW-1185">Reference proteome</keyword>
<sequence length="70" mass="8293">MNREPSASRSTHGSYVQLSTFDDKEKTFVQTKSSLPTLWPYKREEAYTSENQYVLEEEISKNSIRFKRNK</sequence>
<dbReference type="Proteomes" id="UP000887116">
    <property type="component" value="Unassembled WGS sequence"/>
</dbReference>
<proteinExistence type="predicted"/>
<protein>
    <submittedName>
        <fullName evidence="1">Uncharacterized protein</fullName>
    </submittedName>
</protein>
<name>A0A8X6L703_TRICU</name>
<accession>A0A8X6L703</accession>
<gene>
    <name evidence="1" type="ORF">TNCT_311941</name>
</gene>
<organism evidence="1 2">
    <name type="scientific">Trichonephila clavata</name>
    <name type="common">Joro spider</name>
    <name type="synonym">Nephila clavata</name>
    <dbReference type="NCBI Taxonomy" id="2740835"/>
    <lineage>
        <taxon>Eukaryota</taxon>
        <taxon>Metazoa</taxon>
        <taxon>Ecdysozoa</taxon>
        <taxon>Arthropoda</taxon>
        <taxon>Chelicerata</taxon>
        <taxon>Arachnida</taxon>
        <taxon>Araneae</taxon>
        <taxon>Araneomorphae</taxon>
        <taxon>Entelegynae</taxon>
        <taxon>Araneoidea</taxon>
        <taxon>Nephilidae</taxon>
        <taxon>Trichonephila</taxon>
    </lineage>
</organism>
<evidence type="ECO:0000313" key="2">
    <source>
        <dbReference type="Proteomes" id="UP000887116"/>
    </source>
</evidence>
<reference evidence="1" key="1">
    <citation type="submission" date="2020-07" db="EMBL/GenBank/DDBJ databases">
        <title>Multicomponent nature underlies the extraordinary mechanical properties of spider dragline silk.</title>
        <authorList>
            <person name="Kono N."/>
            <person name="Nakamura H."/>
            <person name="Mori M."/>
            <person name="Yoshida Y."/>
            <person name="Ohtoshi R."/>
            <person name="Malay A.D."/>
            <person name="Moran D.A.P."/>
            <person name="Tomita M."/>
            <person name="Numata K."/>
            <person name="Arakawa K."/>
        </authorList>
    </citation>
    <scope>NUCLEOTIDE SEQUENCE</scope>
</reference>
<comment type="caution">
    <text evidence="1">The sequence shown here is derived from an EMBL/GenBank/DDBJ whole genome shotgun (WGS) entry which is preliminary data.</text>
</comment>